<evidence type="ECO:0000256" key="1">
    <source>
        <dbReference type="SAM" id="MobiDB-lite"/>
    </source>
</evidence>
<organism evidence="2 3">
    <name type="scientific">Apostasia shenzhenica</name>
    <dbReference type="NCBI Taxonomy" id="1088818"/>
    <lineage>
        <taxon>Eukaryota</taxon>
        <taxon>Viridiplantae</taxon>
        <taxon>Streptophyta</taxon>
        <taxon>Embryophyta</taxon>
        <taxon>Tracheophyta</taxon>
        <taxon>Spermatophyta</taxon>
        <taxon>Magnoliopsida</taxon>
        <taxon>Liliopsida</taxon>
        <taxon>Asparagales</taxon>
        <taxon>Orchidaceae</taxon>
        <taxon>Apostasioideae</taxon>
        <taxon>Apostasia</taxon>
    </lineage>
</organism>
<dbReference type="Proteomes" id="UP000236161">
    <property type="component" value="Unassembled WGS sequence"/>
</dbReference>
<dbReference type="EMBL" id="KZ452038">
    <property type="protein sequence ID" value="PKA49401.1"/>
    <property type="molecule type" value="Genomic_DNA"/>
</dbReference>
<keyword evidence="3" id="KW-1185">Reference proteome</keyword>
<sequence>MADRRRWKLLSDLKRKMEGGPLSDDSSPDKERRLEATESFPKGGMGVAVVVSPPAKVAEVLVQVLESAQDLAEERGVEEVVNLSDSPIKEPQRAGDRIEVSVVSQMLVGESLRLRKRSLRMKILSSFFSRW</sequence>
<feature type="compositionally biased region" description="Basic and acidic residues" evidence="1">
    <location>
        <begin position="27"/>
        <end position="36"/>
    </location>
</feature>
<proteinExistence type="predicted"/>
<evidence type="ECO:0000313" key="2">
    <source>
        <dbReference type="EMBL" id="PKA49401.1"/>
    </source>
</evidence>
<feature type="region of interest" description="Disordered" evidence="1">
    <location>
        <begin position="16"/>
        <end position="38"/>
    </location>
</feature>
<reference evidence="2 3" key="1">
    <citation type="journal article" date="2017" name="Nature">
        <title>The Apostasia genome and the evolution of orchids.</title>
        <authorList>
            <person name="Zhang G.Q."/>
            <person name="Liu K.W."/>
            <person name="Li Z."/>
            <person name="Lohaus R."/>
            <person name="Hsiao Y.Y."/>
            <person name="Niu S.C."/>
            <person name="Wang J.Y."/>
            <person name="Lin Y.C."/>
            <person name="Xu Q."/>
            <person name="Chen L.J."/>
            <person name="Yoshida K."/>
            <person name="Fujiwara S."/>
            <person name="Wang Z.W."/>
            <person name="Zhang Y.Q."/>
            <person name="Mitsuda N."/>
            <person name="Wang M."/>
            <person name="Liu G.H."/>
            <person name="Pecoraro L."/>
            <person name="Huang H.X."/>
            <person name="Xiao X.J."/>
            <person name="Lin M."/>
            <person name="Wu X.Y."/>
            <person name="Wu W.L."/>
            <person name="Chen Y.Y."/>
            <person name="Chang S.B."/>
            <person name="Sakamoto S."/>
            <person name="Ohme-Takagi M."/>
            <person name="Yagi M."/>
            <person name="Zeng S.J."/>
            <person name="Shen C.Y."/>
            <person name="Yeh C.M."/>
            <person name="Luo Y.B."/>
            <person name="Tsai W.C."/>
            <person name="Van de Peer Y."/>
            <person name="Liu Z.J."/>
        </authorList>
    </citation>
    <scope>NUCLEOTIDE SEQUENCE [LARGE SCALE GENOMIC DNA]</scope>
    <source>
        <strain evidence="3">cv. Shenzhen</strain>
        <tissue evidence="2">Stem</tissue>
    </source>
</reference>
<gene>
    <name evidence="2" type="ORF">AXF42_Ash016590</name>
</gene>
<accession>A0A2I0A1I0</accession>
<evidence type="ECO:0000313" key="3">
    <source>
        <dbReference type="Proteomes" id="UP000236161"/>
    </source>
</evidence>
<name>A0A2I0A1I0_9ASPA</name>
<protein>
    <submittedName>
        <fullName evidence="2">Uncharacterized protein</fullName>
    </submittedName>
</protein>
<dbReference type="AlphaFoldDB" id="A0A2I0A1I0"/>